<evidence type="ECO:0000313" key="2">
    <source>
        <dbReference type="EMBL" id="CAJ1936569.1"/>
    </source>
</evidence>
<accession>A0AAD2FJY5</accession>
<dbReference type="CDD" id="cd02208">
    <property type="entry name" value="cupin_RmlC-like"/>
    <property type="match status" value="1"/>
</dbReference>
<dbReference type="InterPro" id="IPR011051">
    <property type="entry name" value="RmlC_Cupin_sf"/>
</dbReference>
<dbReference type="AlphaFoldDB" id="A0AAD2FJY5"/>
<keyword evidence="3" id="KW-1185">Reference proteome</keyword>
<sequence length="180" mass="19815">MMRLEKQRSKTSFTATHLVAVLLLGYLLGYYRGNRSSSKIRDSNNQKSTLVSGSFQQLESVPVRSTAHVDDQGRPITKQQLINPFVLPRLAGISVATLESGQTVAKHEHDSMHEFFFILQGKATFRVAKAAVKGAIDQQVVTVSKGSFVHCAPHETHEIVGPSDPNEEPLKMFVVGVTLD</sequence>
<gene>
    <name evidence="2" type="ORF">CYCCA115_LOCUS5257</name>
</gene>
<dbReference type="Proteomes" id="UP001295423">
    <property type="component" value="Unassembled WGS sequence"/>
</dbReference>
<dbReference type="SUPFAM" id="SSF51182">
    <property type="entry name" value="RmlC-like cupins"/>
    <property type="match status" value="1"/>
</dbReference>
<dbReference type="Pfam" id="PF07883">
    <property type="entry name" value="Cupin_2"/>
    <property type="match status" value="1"/>
</dbReference>
<proteinExistence type="predicted"/>
<organism evidence="2 3">
    <name type="scientific">Cylindrotheca closterium</name>
    <dbReference type="NCBI Taxonomy" id="2856"/>
    <lineage>
        <taxon>Eukaryota</taxon>
        <taxon>Sar</taxon>
        <taxon>Stramenopiles</taxon>
        <taxon>Ochrophyta</taxon>
        <taxon>Bacillariophyta</taxon>
        <taxon>Bacillariophyceae</taxon>
        <taxon>Bacillariophycidae</taxon>
        <taxon>Bacillariales</taxon>
        <taxon>Bacillariaceae</taxon>
        <taxon>Cylindrotheca</taxon>
    </lineage>
</organism>
<feature type="domain" description="Cupin type-2" evidence="1">
    <location>
        <begin position="95"/>
        <end position="175"/>
    </location>
</feature>
<name>A0AAD2FJY5_9STRA</name>
<evidence type="ECO:0000313" key="3">
    <source>
        <dbReference type="Proteomes" id="UP001295423"/>
    </source>
</evidence>
<comment type="caution">
    <text evidence="2">The sequence shown here is derived from an EMBL/GenBank/DDBJ whole genome shotgun (WGS) entry which is preliminary data.</text>
</comment>
<evidence type="ECO:0000259" key="1">
    <source>
        <dbReference type="Pfam" id="PF07883"/>
    </source>
</evidence>
<dbReference type="EMBL" id="CAKOGP040000557">
    <property type="protein sequence ID" value="CAJ1936569.1"/>
    <property type="molecule type" value="Genomic_DNA"/>
</dbReference>
<reference evidence="2" key="1">
    <citation type="submission" date="2023-08" db="EMBL/GenBank/DDBJ databases">
        <authorList>
            <person name="Audoor S."/>
            <person name="Bilcke G."/>
        </authorList>
    </citation>
    <scope>NUCLEOTIDE SEQUENCE</scope>
</reference>
<dbReference type="InterPro" id="IPR014710">
    <property type="entry name" value="RmlC-like_jellyroll"/>
</dbReference>
<dbReference type="Gene3D" id="2.60.120.10">
    <property type="entry name" value="Jelly Rolls"/>
    <property type="match status" value="1"/>
</dbReference>
<protein>
    <recommendedName>
        <fullName evidence="1">Cupin type-2 domain-containing protein</fullName>
    </recommendedName>
</protein>
<dbReference type="InterPro" id="IPR013096">
    <property type="entry name" value="Cupin_2"/>
</dbReference>